<dbReference type="PANTHER" id="PTHR47739">
    <property type="entry name" value="TRNA1(VAL) (ADENINE(37)-N6)-METHYLTRANSFERASE"/>
    <property type="match status" value="1"/>
</dbReference>
<reference evidence="2 3" key="1">
    <citation type="submission" date="2019-10" db="EMBL/GenBank/DDBJ databases">
        <title>Alkaliphilus serpentinus sp. nov. and Alkaliphilus pronyensis sp. nov., two novel anaerobic alkaliphilic species isolated from the serpentinized-hosted hydrothermal field of the Prony Bay (New Caledonia).</title>
        <authorList>
            <person name="Postec A."/>
        </authorList>
    </citation>
    <scope>NUCLEOTIDE SEQUENCE [LARGE SCALE GENOMIC DNA]</scope>
    <source>
        <strain evidence="2 3">LacT</strain>
    </source>
</reference>
<name>A0A833HQE9_9FIRM</name>
<keyword evidence="2" id="KW-0489">Methyltransferase</keyword>
<dbReference type="OrthoDB" id="9777257at2"/>
<dbReference type="EMBL" id="WBZB01000012">
    <property type="protein sequence ID" value="KAB3531814.1"/>
    <property type="molecule type" value="Genomic_DNA"/>
</dbReference>
<dbReference type="GO" id="GO:0008168">
    <property type="term" value="F:methyltransferase activity"/>
    <property type="evidence" value="ECO:0007669"/>
    <property type="project" value="UniProtKB-KW"/>
</dbReference>
<keyword evidence="3" id="KW-1185">Reference proteome</keyword>
<sequence length="255" mass="28930">MEKLLRAEERIDNLNVKDLRIIQNPKGFCFGIDAVLLANFVEVKKNSKVVDLGTGTGIIPLLLAGKSRSSHITGLEIQEEVADMAKRSVELNQLQQRIHILNIDLKDAEKNIPINAYDVVTSNPPYMHSEGLINPEDRKAISRHEIKCNLEDIIRIASRLLKHHGRFFMVHRPQRLVDIMVLCRKYKLEPKRLQFIHPTSGKKPNLLLIDCKKAANPELKILDPLIVYDDAGKYTENLIEVYNKTSIEEGSGLIG</sequence>
<dbReference type="InterPro" id="IPR029063">
    <property type="entry name" value="SAM-dependent_MTases_sf"/>
</dbReference>
<dbReference type="InterPro" id="IPR007848">
    <property type="entry name" value="Small_mtfrase_dom"/>
</dbReference>
<dbReference type="AlphaFoldDB" id="A0A833HQE9"/>
<dbReference type="PANTHER" id="PTHR47739:SF1">
    <property type="entry name" value="TRNA1(VAL) (ADENINE(37)-N6)-METHYLTRANSFERASE"/>
    <property type="match status" value="1"/>
</dbReference>
<dbReference type="Pfam" id="PF05175">
    <property type="entry name" value="MTS"/>
    <property type="match status" value="1"/>
</dbReference>
<protein>
    <submittedName>
        <fullName evidence="2">tRNA1(Val) (Adenine(37)-N6)-methyltransferase</fullName>
    </submittedName>
</protein>
<dbReference type="SUPFAM" id="SSF53335">
    <property type="entry name" value="S-adenosyl-L-methionine-dependent methyltransferases"/>
    <property type="match status" value="1"/>
</dbReference>
<evidence type="ECO:0000313" key="3">
    <source>
        <dbReference type="Proteomes" id="UP000465601"/>
    </source>
</evidence>
<dbReference type="CDD" id="cd02440">
    <property type="entry name" value="AdoMet_MTases"/>
    <property type="match status" value="1"/>
</dbReference>
<evidence type="ECO:0000313" key="2">
    <source>
        <dbReference type="EMBL" id="KAB3531814.1"/>
    </source>
</evidence>
<dbReference type="GO" id="GO:0032259">
    <property type="term" value="P:methylation"/>
    <property type="evidence" value="ECO:0007669"/>
    <property type="project" value="UniProtKB-KW"/>
</dbReference>
<dbReference type="Proteomes" id="UP000465601">
    <property type="component" value="Unassembled WGS sequence"/>
</dbReference>
<comment type="caution">
    <text evidence="2">The sequence shown here is derived from an EMBL/GenBank/DDBJ whole genome shotgun (WGS) entry which is preliminary data.</text>
</comment>
<accession>A0A833HQE9</accession>
<gene>
    <name evidence="2" type="ORF">F8153_03600</name>
</gene>
<dbReference type="RefSeq" id="WP_151864994.1">
    <property type="nucleotide sequence ID" value="NZ_WBZB01000012.1"/>
</dbReference>
<proteinExistence type="predicted"/>
<dbReference type="InterPro" id="IPR050210">
    <property type="entry name" value="tRNA_Adenine-N(6)_MTase"/>
</dbReference>
<dbReference type="Gene3D" id="3.40.50.150">
    <property type="entry name" value="Vaccinia Virus protein VP39"/>
    <property type="match status" value="1"/>
</dbReference>
<keyword evidence="2" id="KW-0808">Transferase</keyword>
<feature type="domain" description="Methyltransferase small" evidence="1">
    <location>
        <begin position="36"/>
        <end position="172"/>
    </location>
</feature>
<organism evidence="2 3">
    <name type="scientific">Alkaliphilus serpentinus</name>
    <dbReference type="NCBI Taxonomy" id="1482731"/>
    <lineage>
        <taxon>Bacteria</taxon>
        <taxon>Bacillati</taxon>
        <taxon>Bacillota</taxon>
        <taxon>Clostridia</taxon>
        <taxon>Peptostreptococcales</taxon>
        <taxon>Natronincolaceae</taxon>
        <taxon>Alkaliphilus</taxon>
    </lineage>
</organism>
<evidence type="ECO:0000259" key="1">
    <source>
        <dbReference type="Pfam" id="PF05175"/>
    </source>
</evidence>